<reference evidence="2" key="1">
    <citation type="submission" date="2023-03" db="EMBL/GenBank/DDBJ databases">
        <authorList>
            <person name="Shen W."/>
            <person name="Cai J."/>
        </authorList>
    </citation>
    <scope>NUCLEOTIDE SEQUENCE</scope>
    <source>
        <strain evidence="2">K69-2</strain>
    </source>
</reference>
<dbReference type="RefSeq" id="WP_021149739.1">
    <property type="nucleotide sequence ID" value="NZ_CAAKOE010000083.1"/>
</dbReference>
<dbReference type="Proteomes" id="UP001183682">
    <property type="component" value="Unassembled WGS sequence"/>
</dbReference>
<protein>
    <submittedName>
        <fullName evidence="2">Uncharacterized protein</fullName>
    </submittedName>
</protein>
<gene>
    <name evidence="2" type="ORF">P7E30_08895</name>
</gene>
<name>A0AAE4HSH7_ENTGA</name>
<dbReference type="AlphaFoldDB" id="A0AAE4HSH7"/>
<feature type="region of interest" description="Disordered" evidence="1">
    <location>
        <begin position="1"/>
        <end position="50"/>
    </location>
</feature>
<evidence type="ECO:0000313" key="2">
    <source>
        <dbReference type="EMBL" id="MDT2690317.1"/>
    </source>
</evidence>
<dbReference type="EMBL" id="JARPZN010000005">
    <property type="protein sequence ID" value="MDT2690317.1"/>
    <property type="molecule type" value="Genomic_DNA"/>
</dbReference>
<sequence>MSKVEDWFEVPTAEKKESSKLEQEFSQTKKDPLKEAKVTDTDGLKQEELL</sequence>
<organism evidence="2 3">
    <name type="scientific">Enterococcus gallinarum</name>
    <dbReference type="NCBI Taxonomy" id="1353"/>
    <lineage>
        <taxon>Bacteria</taxon>
        <taxon>Bacillati</taxon>
        <taxon>Bacillota</taxon>
        <taxon>Bacilli</taxon>
        <taxon>Lactobacillales</taxon>
        <taxon>Enterococcaceae</taxon>
        <taxon>Enterococcus</taxon>
    </lineage>
</organism>
<proteinExistence type="predicted"/>
<accession>A0AAE4HSH7</accession>
<comment type="caution">
    <text evidence="2">The sequence shown here is derived from an EMBL/GenBank/DDBJ whole genome shotgun (WGS) entry which is preliminary data.</text>
</comment>
<evidence type="ECO:0000313" key="3">
    <source>
        <dbReference type="Proteomes" id="UP001183682"/>
    </source>
</evidence>
<evidence type="ECO:0000256" key="1">
    <source>
        <dbReference type="SAM" id="MobiDB-lite"/>
    </source>
</evidence>